<organism evidence="1 2">
    <name type="scientific">Candida boidinii</name>
    <name type="common">Yeast</name>
    <dbReference type="NCBI Taxonomy" id="5477"/>
    <lineage>
        <taxon>Eukaryota</taxon>
        <taxon>Fungi</taxon>
        <taxon>Dikarya</taxon>
        <taxon>Ascomycota</taxon>
        <taxon>Saccharomycotina</taxon>
        <taxon>Pichiomycetes</taxon>
        <taxon>Pichiales</taxon>
        <taxon>Pichiaceae</taxon>
        <taxon>Ogataea</taxon>
        <taxon>Ogataea/Candida clade</taxon>
    </lineage>
</organism>
<keyword evidence="2" id="KW-1185">Reference proteome</keyword>
<dbReference type="Proteomes" id="UP001165101">
    <property type="component" value="Unassembled WGS sequence"/>
</dbReference>
<sequence>MARKLSTKEKKPEDYQSSTLSKKDQRKLKKITKKAEEVELQEDKEEDEDEEDEVEDEDEQELDLNILQESASEDDDEDDDEEAEDDEDEEAEENEDDEEKEEEEEEEEEEEDVPLSDVEFDSDADIVPYTKLTVNNVAALKESLSRVQIPWEKYQFDEGQTVTYNNKVESEIKDIYDDTERELAFFKQGLHAAIEDG</sequence>
<name>A0ACB5U5L0_CANBO</name>
<gene>
    <name evidence="1" type="ORF">Cboi01_000592700</name>
</gene>
<protein>
    <submittedName>
        <fullName evidence="1">Unnamed protein product</fullName>
    </submittedName>
</protein>
<evidence type="ECO:0000313" key="1">
    <source>
        <dbReference type="EMBL" id="GMF01733.1"/>
    </source>
</evidence>
<evidence type="ECO:0000313" key="2">
    <source>
        <dbReference type="Proteomes" id="UP001165101"/>
    </source>
</evidence>
<comment type="caution">
    <text evidence="1">The sequence shown here is derived from an EMBL/GenBank/DDBJ whole genome shotgun (WGS) entry which is preliminary data.</text>
</comment>
<accession>A0ACB5U5L0</accession>
<proteinExistence type="predicted"/>
<dbReference type="EMBL" id="BSXV01005091">
    <property type="protein sequence ID" value="GMF01733.1"/>
    <property type="molecule type" value="Genomic_DNA"/>
</dbReference>
<reference evidence="1" key="1">
    <citation type="submission" date="2023-04" db="EMBL/GenBank/DDBJ databases">
        <title>Candida boidinii NBRC 1967.</title>
        <authorList>
            <person name="Ichikawa N."/>
            <person name="Sato H."/>
            <person name="Tonouchi N."/>
        </authorList>
    </citation>
    <scope>NUCLEOTIDE SEQUENCE</scope>
    <source>
        <strain evidence="1">NBRC 1967</strain>
    </source>
</reference>